<reference evidence="2" key="1">
    <citation type="submission" date="2022-03" db="EMBL/GenBank/DDBJ databases">
        <authorList>
            <person name="Lindestad O."/>
        </authorList>
    </citation>
    <scope>NUCLEOTIDE SEQUENCE</scope>
</reference>
<organism evidence="2 3">
    <name type="scientific">Pararge aegeria aegeria</name>
    <dbReference type="NCBI Taxonomy" id="348720"/>
    <lineage>
        <taxon>Eukaryota</taxon>
        <taxon>Metazoa</taxon>
        <taxon>Ecdysozoa</taxon>
        <taxon>Arthropoda</taxon>
        <taxon>Hexapoda</taxon>
        <taxon>Insecta</taxon>
        <taxon>Pterygota</taxon>
        <taxon>Neoptera</taxon>
        <taxon>Endopterygota</taxon>
        <taxon>Lepidoptera</taxon>
        <taxon>Glossata</taxon>
        <taxon>Ditrysia</taxon>
        <taxon>Papilionoidea</taxon>
        <taxon>Nymphalidae</taxon>
        <taxon>Satyrinae</taxon>
        <taxon>Satyrini</taxon>
        <taxon>Parargina</taxon>
        <taxon>Pararge</taxon>
    </lineage>
</organism>
<feature type="region of interest" description="Disordered" evidence="1">
    <location>
        <begin position="19"/>
        <end position="89"/>
    </location>
</feature>
<dbReference type="Proteomes" id="UP000838756">
    <property type="component" value="Unassembled WGS sequence"/>
</dbReference>
<keyword evidence="3" id="KW-1185">Reference proteome</keyword>
<dbReference type="EMBL" id="CAKXAJ010020283">
    <property type="protein sequence ID" value="CAH2221032.1"/>
    <property type="molecule type" value="Genomic_DNA"/>
</dbReference>
<proteinExistence type="predicted"/>
<feature type="non-terminal residue" evidence="2">
    <location>
        <position position="1"/>
    </location>
</feature>
<evidence type="ECO:0000256" key="1">
    <source>
        <dbReference type="SAM" id="MobiDB-lite"/>
    </source>
</evidence>
<feature type="compositionally biased region" description="Basic and acidic residues" evidence="1">
    <location>
        <begin position="38"/>
        <end position="56"/>
    </location>
</feature>
<evidence type="ECO:0000313" key="3">
    <source>
        <dbReference type="Proteomes" id="UP000838756"/>
    </source>
</evidence>
<sequence>NGSGPCDSSVPLECISLREDENANNSSGPSVGNLIQEKPQDETEKTDAKDDEKRNEPSFSELLKSIKSSNPRKRKAESGEPSSSDKQED</sequence>
<evidence type="ECO:0000313" key="2">
    <source>
        <dbReference type="EMBL" id="CAH2221032.1"/>
    </source>
</evidence>
<protein>
    <submittedName>
        <fullName evidence="2">Jg25932 protein</fullName>
    </submittedName>
</protein>
<gene>
    <name evidence="2" type="primary">jg25932</name>
    <name evidence="2" type="ORF">PAEG_LOCUS6673</name>
</gene>
<accession>A0A8S4R0J7</accession>
<comment type="caution">
    <text evidence="2">The sequence shown here is derived from an EMBL/GenBank/DDBJ whole genome shotgun (WGS) entry which is preliminary data.</text>
</comment>
<dbReference type="AlphaFoldDB" id="A0A8S4R0J7"/>
<name>A0A8S4R0J7_9NEOP</name>